<reference evidence="2" key="1">
    <citation type="submission" date="2022-11" db="EMBL/GenBank/DDBJ databases">
        <title>Refractory cell wall polysaccharides provide important carbon source for microbial heterotrophs in the hadal ocean.</title>
        <authorList>
            <person name="Zhu X."/>
        </authorList>
    </citation>
    <scope>NUCLEOTIDE SEQUENCE</scope>
    <source>
        <strain evidence="2">MTRN7</strain>
    </source>
</reference>
<dbReference type="Gene3D" id="3.40.50.150">
    <property type="entry name" value="Vaccinia Virus protein VP39"/>
    <property type="match status" value="1"/>
</dbReference>
<keyword evidence="2" id="KW-0489">Methyltransferase</keyword>
<sequence length="210" mass="24101">MKNIDYSKLKASPETEDFAGKYENNGKIARYLVNSYFKAVSRLVSRTKDVTIAHEIGIGEGRSTMRLKALVPKLSGSEFVADLVAIAQKNNPELNIFNESIYDLKFEDESVDLIFLLEVLEHLDYPKLALKELKRVSKKYIILGVPREPIWRILNMSRLKYLRHLGNTPGHLNHWSKKQLIKLIENEYGKVIAVETPLPWTIVLAEKHSL</sequence>
<evidence type="ECO:0000313" key="2">
    <source>
        <dbReference type="EMBL" id="MDA0176133.1"/>
    </source>
</evidence>
<dbReference type="RefSeq" id="WP_270004915.1">
    <property type="nucleotide sequence ID" value="NZ_JAPFGC010000002.1"/>
</dbReference>
<dbReference type="GO" id="GO:0008168">
    <property type="term" value="F:methyltransferase activity"/>
    <property type="evidence" value="ECO:0007669"/>
    <property type="project" value="UniProtKB-KW"/>
</dbReference>
<dbReference type="SUPFAM" id="SSF53335">
    <property type="entry name" value="S-adenosyl-L-methionine-dependent methyltransferases"/>
    <property type="match status" value="1"/>
</dbReference>
<dbReference type="InterPro" id="IPR013216">
    <property type="entry name" value="Methyltransf_11"/>
</dbReference>
<dbReference type="EMBL" id="JAPFGC010000002">
    <property type="protein sequence ID" value="MDA0176133.1"/>
    <property type="molecule type" value="Genomic_DNA"/>
</dbReference>
<gene>
    <name evidence="2" type="ORF">OOZ35_01340</name>
</gene>
<accession>A0ABT4RWB5</accession>
<dbReference type="GO" id="GO:0032259">
    <property type="term" value="P:methylation"/>
    <property type="evidence" value="ECO:0007669"/>
    <property type="project" value="UniProtKB-KW"/>
</dbReference>
<dbReference type="Pfam" id="PF08241">
    <property type="entry name" value="Methyltransf_11"/>
    <property type="match status" value="1"/>
</dbReference>
<proteinExistence type="predicted"/>
<feature type="domain" description="Methyltransferase type 11" evidence="1">
    <location>
        <begin position="55"/>
        <end position="139"/>
    </location>
</feature>
<dbReference type="InterPro" id="IPR029063">
    <property type="entry name" value="SAM-dependent_MTases_sf"/>
</dbReference>
<dbReference type="CDD" id="cd02440">
    <property type="entry name" value="AdoMet_MTases"/>
    <property type="match status" value="1"/>
</dbReference>
<comment type="caution">
    <text evidence="2">The sequence shown here is derived from an EMBL/GenBank/DDBJ whole genome shotgun (WGS) entry which is preliminary data.</text>
</comment>
<organism evidence="2 3">
    <name type="scientific">Mesoflavibacter profundi</name>
    <dbReference type="NCBI Taxonomy" id="2708110"/>
    <lineage>
        <taxon>Bacteria</taxon>
        <taxon>Pseudomonadati</taxon>
        <taxon>Bacteroidota</taxon>
        <taxon>Flavobacteriia</taxon>
        <taxon>Flavobacteriales</taxon>
        <taxon>Flavobacteriaceae</taxon>
        <taxon>Mesoflavibacter</taxon>
    </lineage>
</organism>
<evidence type="ECO:0000313" key="3">
    <source>
        <dbReference type="Proteomes" id="UP001149142"/>
    </source>
</evidence>
<keyword evidence="3" id="KW-1185">Reference proteome</keyword>
<dbReference type="Proteomes" id="UP001149142">
    <property type="component" value="Unassembled WGS sequence"/>
</dbReference>
<protein>
    <submittedName>
        <fullName evidence="2">Class I SAM-dependent methyltransferase</fullName>
    </submittedName>
</protein>
<keyword evidence="2" id="KW-0808">Transferase</keyword>
<evidence type="ECO:0000259" key="1">
    <source>
        <dbReference type="Pfam" id="PF08241"/>
    </source>
</evidence>
<name>A0ABT4RWB5_9FLAO</name>